<evidence type="ECO:0000313" key="3">
    <source>
        <dbReference type="Proteomes" id="UP001162734"/>
    </source>
</evidence>
<proteinExistence type="predicted"/>
<dbReference type="InterPro" id="IPR050471">
    <property type="entry name" value="AB_hydrolase"/>
</dbReference>
<dbReference type="PRINTS" id="PR00111">
    <property type="entry name" value="ABHYDROLASE"/>
</dbReference>
<sequence>MPRIRIGDADIHYEDAGRGPVVFLLHAFPLHSGMWRPQIDLLAREHRVIAMDYRGLGRSGPAPEVATMELLASDAAELLARLGVAHATVAGLSMGGYVALALYRKSPQLFRGLVLCDTRAGPDSAEGREGRHRFAQDALAKGMGWVADQMIPKLLGPNAAEEVVKRVRALIGENDPRGVAAAQRGMAARPDSEPLLKQVRCPTLVMVGSEDSLTPPSISEEMAATLGARLALLPGAGHLANLESPKLFAGELACFIAGLETPRRAQPPPLQ</sequence>
<dbReference type="Proteomes" id="UP001162734">
    <property type="component" value="Chromosome"/>
</dbReference>
<evidence type="ECO:0000259" key="1">
    <source>
        <dbReference type="Pfam" id="PF00561"/>
    </source>
</evidence>
<keyword evidence="3" id="KW-1185">Reference proteome</keyword>
<name>A0ABM7XEC1_9BACT</name>
<reference evidence="3" key="1">
    <citation type="journal article" date="2022" name="Int. J. Syst. Evol. Microbiol.">
        <title>Anaeromyxobacter oryzae sp. nov., Anaeromyxobacter diazotrophicus sp. nov. and Anaeromyxobacter paludicola sp. nov., isolated from paddy soils.</title>
        <authorList>
            <person name="Itoh H."/>
            <person name="Xu Z."/>
            <person name="Mise K."/>
            <person name="Masuda Y."/>
            <person name="Ushijima N."/>
            <person name="Hayakawa C."/>
            <person name="Shiratori Y."/>
            <person name="Senoo K."/>
        </authorList>
    </citation>
    <scope>NUCLEOTIDE SEQUENCE [LARGE SCALE GENOMIC DNA]</scope>
    <source>
        <strain evidence="3">Red630</strain>
    </source>
</reference>
<keyword evidence="2" id="KW-0378">Hydrolase</keyword>
<dbReference type="InterPro" id="IPR029058">
    <property type="entry name" value="AB_hydrolase_fold"/>
</dbReference>
<dbReference type="GO" id="GO:0016787">
    <property type="term" value="F:hydrolase activity"/>
    <property type="evidence" value="ECO:0007669"/>
    <property type="project" value="UniProtKB-KW"/>
</dbReference>
<dbReference type="RefSeq" id="WP_248342627.1">
    <property type="nucleotide sequence ID" value="NZ_AP025592.1"/>
</dbReference>
<dbReference type="Pfam" id="PF00561">
    <property type="entry name" value="Abhydrolase_1"/>
    <property type="match status" value="1"/>
</dbReference>
<dbReference type="SUPFAM" id="SSF53474">
    <property type="entry name" value="alpha/beta-Hydrolases"/>
    <property type="match status" value="1"/>
</dbReference>
<feature type="domain" description="AB hydrolase-1" evidence="1">
    <location>
        <begin position="20"/>
        <end position="245"/>
    </location>
</feature>
<evidence type="ECO:0000313" key="2">
    <source>
        <dbReference type="EMBL" id="BDG10231.1"/>
    </source>
</evidence>
<accession>A0ABM7XEC1</accession>
<organism evidence="2 3">
    <name type="scientific">Anaeromyxobacter paludicola</name>
    <dbReference type="NCBI Taxonomy" id="2918171"/>
    <lineage>
        <taxon>Bacteria</taxon>
        <taxon>Pseudomonadati</taxon>
        <taxon>Myxococcota</taxon>
        <taxon>Myxococcia</taxon>
        <taxon>Myxococcales</taxon>
        <taxon>Cystobacterineae</taxon>
        <taxon>Anaeromyxobacteraceae</taxon>
        <taxon>Anaeromyxobacter</taxon>
    </lineage>
</organism>
<dbReference type="EMBL" id="AP025592">
    <property type="protein sequence ID" value="BDG10231.1"/>
    <property type="molecule type" value="Genomic_DNA"/>
</dbReference>
<protein>
    <submittedName>
        <fullName evidence="2">Alpha/beta hydrolase</fullName>
    </submittedName>
</protein>
<dbReference type="InterPro" id="IPR000073">
    <property type="entry name" value="AB_hydrolase_1"/>
</dbReference>
<dbReference type="PANTHER" id="PTHR43433">
    <property type="entry name" value="HYDROLASE, ALPHA/BETA FOLD FAMILY PROTEIN"/>
    <property type="match status" value="1"/>
</dbReference>
<dbReference type="PANTHER" id="PTHR43433:SF5">
    <property type="entry name" value="AB HYDROLASE-1 DOMAIN-CONTAINING PROTEIN"/>
    <property type="match status" value="1"/>
</dbReference>
<gene>
    <name evidence="2" type="ORF">AMPC_33440</name>
</gene>
<dbReference type="Gene3D" id="3.40.50.1820">
    <property type="entry name" value="alpha/beta hydrolase"/>
    <property type="match status" value="1"/>
</dbReference>